<organism evidence="2 3">
    <name type="scientific">Gimesia alba</name>
    <dbReference type="NCBI Taxonomy" id="2527973"/>
    <lineage>
        <taxon>Bacteria</taxon>
        <taxon>Pseudomonadati</taxon>
        <taxon>Planctomycetota</taxon>
        <taxon>Planctomycetia</taxon>
        <taxon>Planctomycetales</taxon>
        <taxon>Planctomycetaceae</taxon>
        <taxon>Gimesia</taxon>
    </lineage>
</organism>
<reference evidence="2 3" key="1">
    <citation type="submission" date="2019-02" db="EMBL/GenBank/DDBJ databases">
        <title>Deep-cultivation of Planctomycetes and their phenomic and genomic characterization uncovers novel biology.</title>
        <authorList>
            <person name="Wiegand S."/>
            <person name="Jogler M."/>
            <person name="Boedeker C."/>
            <person name="Pinto D."/>
            <person name="Vollmers J."/>
            <person name="Rivas-Marin E."/>
            <person name="Kohn T."/>
            <person name="Peeters S.H."/>
            <person name="Heuer A."/>
            <person name="Rast P."/>
            <person name="Oberbeckmann S."/>
            <person name="Bunk B."/>
            <person name="Jeske O."/>
            <person name="Meyerdierks A."/>
            <person name="Storesund J.E."/>
            <person name="Kallscheuer N."/>
            <person name="Luecker S."/>
            <person name="Lage O.M."/>
            <person name="Pohl T."/>
            <person name="Merkel B.J."/>
            <person name="Hornburger P."/>
            <person name="Mueller R.-W."/>
            <person name="Bruemmer F."/>
            <person name="Labrenz M."/>
            <person name="Spormann A.M."/>
            <person name="Op den Camp H."/>
            <person name="Overmann J."/>
            <person name="Amann R."/>
            <person name="Jetten M.S.M."/>
            <person name="Mascher T."/>
            <person name="Medema M.H."/>
            <person name="Devos D.P."/>
            <person name="Kaster A.-K."/>
            <person name="Ovreas L."/>
            <person name="Rohde M."/>
            <person name="Galperin M.Y."/>
            <person name="Jogler C."/>
        </authorList>
    </citation>
    <scope>NUCLEOTIDE SEQUENCE [LARGE SCALE GENOMIC DNA]</scope>
    <source>
        <strain evidence="2 3">Pan241w</strain>
    </source>
</reference>
<protein>
    <submittedName>
        <fullName evidence="2">Nitroreductase family protein</fullName>
    </submittedName>
</protein>
<dbReference type="RefSeq" id="WP_145219388.1">
    <property type="nucleotide sequence ID" value="NZ_CP036269.1"/>
</dbReference>
<dbReference type="KEGG" id="gaz:Pan241w_42670"/>
<evidence type="ECO:0000313" key="3">
    <source>
        <dbReference type="Proteomes" id="UP000317171"/>
    </source>
</evidence>
<dbReference type="PANTHER" id="PTHR43821:SF1">
    <property type="entry name" value="NAD(P)H NITROREDUCTASE YDJA-RELATED"/>
    <property type="match status" value="1"/>
</dbReference>
<evidence type="ECO:0000259" key="1">
    <source>
        <dbReference type="Pfam" id="PF00881"/>
    </source>
</evidence>
<name>A0A517RJU3_9PLAN</name>
<dbReference type="Proteomes" id="UP000317171">
    <property type="component" value="Chromosome"/>
</dbReference>
<dbReference type="AlphaFoldDB" id="A0A517RJU3"/>
<evidence type="ECO:0000313" key="2">
    <source>
        <dbReference type="EMBL" id="QDT44160.1"/>
    </source>
</evidence>
<dbReference type="InterPro" id="IPR052530">
    <property type="entry name" value="NAD(P)H_nitroreductase"/>
</dbReference>
<keyword evidence="3" id="KW-1185">Reference proteome</keyword>
<dbReference type="InterPro" id="IPR029479">
    <property type="entry name" value="Nitroreductase"/>
</dbReference>
<dbReference type="OrthoDB" id="214452at2"/>
<dbReference type="PANTHER" id="PTHR43821">
    <property type="entry name" value="NAD(P)H NITROREDUCTASE YDJA-RELATED"/>
    <property type="match status" value="1"/>
</dbReference>
<sequence>MPDPSIPETVEAIIRARKTEKVLCDIEAHRPVPADVAERNREIVLQAIKTAGWAPFHYPRKVDGIAEPWRAHVLWHEEAQQAAIYLRDELGVTSKGPRLAAACSALVLVTWLPEFYDLEAQNASKSDRETQRARDEEHLAAASAMVQNLLLMLTAHGMGNYWSSGGKLGGPEMFNYLGIPKQERLLAAVFIEYPEMMDDSKDRKPGSLRNERSDQWIREVTL</sequence>
<dbReference type="GO" id="GO:0016491">
    <property type="term" value="F:oxidoreductase activity"/>
    <property type="evidence" value="ECO:0007669"/>
    <property type="project" value="InterPro"/>
</dbReference>
<dbReference type="InterPro" id="IPR000415">
    <property type="entry name" value="Nitroreductase-like"/>
</dbReference>
<accession>A0A517RJU3</accession>
<dbReference type="EMBL" id="CP036269">
    <property type="protein sequence ID" value="QDT44160.1"/>
    <property type="molecule type" value="Genomic_DNA"/>
</dbReference>
<proteinExistence type="predicted"/>
<feature type="domain" description="Nitroreductase" evidence="1">
    <location>
        <begin position="41"/>
        <end position="189"/>
    </location>
</feature>
<dbReference type="SUPFAM" id="SSF55469">
    <property type="entry name" value="FMN-dependent nitroreductase-like"/>
    <property type="match status" value="1"/>
</dbReference>
<gene>
    <name evidence="2" type="ORF">Pan241w_42670</name>
</gene>
<dbReference type="Gene3D" id="3.40.109.10">
    <property type="entry name" value="NADH Oxidase"/>
    <property type="match status" value="1"/>
</dbReference>
<dbReference type="Pfam" id="PF00881">
    <property type="entry name" value="Nitroreductase"/>
    <property type="match status" value="1"/>
</dbReference>